<organism evidence="1">
    <name type="scientific">marine metagenome</name>
    <dbReference type="NCBI Taxonomy" id="408172"/>
    <lineage>
        <taxon>unclassified sequences</taxon>
        <taxon>metagenomes</taxon>
        <taxon>ecological metagenomes</taxon>
    </lineage>
</organism>
<protein>
    <submittedName>
        <fullName evidence="1">Uncharacterized protein</fullName>
    </submittedName>
</protein>
<evidence type="ECO:0000313" key="1">
    <source>
        <dbReference type="EMBL" id="SVA57973.1"/>
    </source>
</evidence>
<name>A0A381X178_9ZZZZ</name>
<accession>A0A381X178</accession>
<reference evidence="1" key="1">
    <citation type="submission" date="2018-05" db="EMBL/GenBank/DDBJ databases">
        <authorList>
            <person name="Lanie J.A."/>
            <person name="Ng W.-L."/>
            <person name="Kazmierczak K.M."/>
            <person name="Andrzejewski T.M."/>
            <person name="Davidsen T.M."/>
            <person name="Wayne K.J."/>
            <person name="Tettelin H."/>
            <person name="Glass J.I."/>
            <person name="Rusch D."/>
            <person name="Podicherti R."/>
            <person name="Tsui H.-C.T."/>
            <person name="Winkler M.E."/>
        </authorList>
    </citation>
    <scope>NUCLEOTIDE SEQUENCE</scope>
</reference>
<sequence>NEFQKLFEGREKYDTPRLHYAYRGDTIKEIDELFQDVWLDLKPVCGDSYQNDLPF</sequence>
<proteinExistence type="predicted"/>
<feature type="non-terminal residue" evidence="1">
    <location>
        <position position="1"/>
    </location>
</feature>
<dbReference type="AlphaFoldDB" id="A0A381X178"/>
<dbReference type="EMBL" id="UINC01013412">
    <property type="protein sequence ID" value="SVA57973.1"/>
    <property type="molecule type" value="Genomic_DNA"/>
</dbReference>
<gene>
    <name evidence="1" type="ORF">METZ01_LOCUS110827</name>
</gene>